<evidence type="ECO:0000313" key="4">
    <source>
        <dbReference type="Proteomes" id="UP000321685"/>
    </source>
</evidence>
<evidence type="ECO:0008006" key="5">
    <source>
        <dbReference type="Google" id="ProtNLM"/>
    </source>
</evidence>
<dbReference type="RefSeq" id="WP_147112531.1">
    <property type="nucleotide sequence ID" value="NZ_BJVJ01000063.1"/>
</dbReference>
<name>A0A511DLR5_9PSEU</name>
<comment type="caution">
    <text evidence="3">The sequence shown here is derived from an EMBL/GenBank/DDBJ whole genome shotgun (WGS) entry which is preliminary data.</text>
</comment>
<keyword evidence="4" id="KW-1185">Reference proteome</keyword>
<dbReference type="PROSITE" id="PS51257">
    <property type="entry name" value="PROKAR_LIPOPROTEIN"/>
    <property type="match status" value="1"/>
</dbReference>
<keyword evidence="2" id="KW-0732">Signal</keyword>
<dbReference type="OrthoDB" id="3577099at2"/>
<evidence type="ECO:0000256" key="1">
    <source>
        <dbReference type="SAM" id="MobiDB-lite"/>
    </source>
</evidence>
<dbReference type="AlphaFoldDB" id="A0A511DLR5"/>
<feature type="chain" id="PRO_5038778068" description="DUF3558 domain-containing protein" evidence="2">
    <location>
        <begin position="29"/>
        <end position="205"/>
    </location>
</feature>
<feature type="region of interest" description="Disordered" evidence="1">
    <location>
        <begin position="36"/>
        <end position="66"/>
    </location>
</feature>
<proteinExistence type="predicted"/>
<organism evidence="3 4">
    <name type="scientific">Pseudonocardia sulfidoxydans NBRC 16205</name>
    <dbReference type="NCBI Taxonomy" id="1223511"/>
    <lineage>
        <taxon>Bacteria</taxon>
        <taxon>Bacillati</taxon>
        <taxon>Actinomycetota</taxon>
        <taxon>Actinomycetes</taxon>
        <taxon>Pseudonocardiales</taxon>
        <taxon>Pseudonocardiaceae</taxon>
        <taxon>Pseudonocardia</taxon>
    </lineage>
</organism>
<gene>
    <name evidence="3" type="ORF">PSU4_47130</name>
</gene>
<sequence>MVVRSVRFPSRARLVAVLIAVPVLLAGAACGGASTSVTTGTPAAAAPTTVSAPGPSSTPDGAADVVRPPGAKKACALVPTGEIDAATGLRFTDGEGTESARRSVCAFSAARSGGTGLSVGVEPGERFDAKAAASRRSLGVPGTDVAGLGERALFFYSDADLPEGVGGVLVQADGSTIDITLQGLASQERTREAAVAIARVAVGNL</sequence>
<feature type="compositionally biased region" description="Low complexity" evidence="1">
    <location>
        <begin position="36"/>
        <end position="59"/>
    </location>
</feature>
<accession>A0A511DLR5</accession>
<reference evidence="3 4" key="1">
    <citation type="submission" date="2019-07" db="EMBL/GenBank/DDBJ databases">
        <title>Whole genome shotgun sequence of Pseudonocardia sulfidoxydans NBRC 16205.</title>
        <authorList>
            <person name="Hosoyama A."/>
            <person name="Uohara A."/>
            <person name="Ohji S."/>
            <person name="Ichikawa N."/>
        </authorList>
    </citation>
    <scope>NUCLEOTIDE SEQUENCE [LARGE SCALE GENOMIC DNA]</scope>
    <source>
        <strain evidence="3 4">NBRC 16205</strain>
    </source>
</reference>
<evidence type="ECO:0000313" key="3">
    <source>
        <dbReference type="EMBL" id="GEL25759.1"/>
    </source>
</evidence>
<feature type="signal peptide" evidence="2">
    <location>
        <begin position="1"/>
        <end position="28"/>
    </location>
</feature>
<dbReference type="Proteomes" id="UP000321685">
    <property type="component" value="Unassembled WGS sequence"/>
</dbReference>
<evidence type="ECO:0000256" key="2">
    <source>
        <dbReference type="SAM" id="SignalP"/>
    </source>
</evidence>
<dbReference type="EMBL" id="BJVJ01000063">
    <property type="protein sequence ID" value="GEL25759.1"/>
    <property type="molecule type" value="Genomic_DNA"/>
</dbReference>
<protein>
    <recommendedName>
        <fullName evidence="5">DUF3558 domain-containing protein</fullName>
    </recommendedName>
</protein>